<reference evidence="2" key="1">
    <citation type="submission" date="2016-01" db="EMBL/GenBank/DDBJ databases">
        <authorList>
            <person name="Peeters C."/>
        </authorList>
    </citation>
    <scope>NUCLEOTIDE SEQUENCE [LARGE SCALE GENOMIC DNA]</scope>
    <source>
        <strain evidence="2">LMG 22937</strain>
    </source>
</reference>
<accession>A0A158KPJ9</accession>
<dbReference type="EMBL" id="FCOL02000089">
    <property type="protein sequence ID" value="SAL83068.1"/>
    <property type="molecule type" value="Genomic_DNA"/>
</dbReference>
<dbReference type="GO" id="GO:0016787">
    <property type="term" value="F:hydrolase activity"/>
    <property type="evidence" value="ECO:0007669"/>
    <property type="project" value="UniProtKB-KW"/>
</dbReference>
<dbReference type="InterPro" id="IPR006680">
    <property type="entry name" value="Amidohydro-rel"/>
</dbReference>
<protein>
    <submittedName>
        <fullName evidence="2">Hydrolase</fullName>
    </submittedName>
</protein>
<evidence type="ECO:0000313" key="2">
    <source>
        <dbReference type="EMBL" id="SAL83068.1"/>
    </source>
</evidence>
<gene>
    <name evidence="2" type="ORF">AWB67_06302</name>
</gene>
<dbReference type="SUPFAM" id="SSF51556">
    <property type="entry name" value="Metallo-dependent hydrolases"/>
    <property type="match status" value="1"/>
</dbReference>
<dbReference type="Pfam" id="PF04909">
    <property type="entry name" value="Amidohydro_2"/>
    <property type="match status" value="1"/>
</dbReference>
<feature type="domain" description="Amidohydrolase-related" evidence="1">
    <location>
        <begin position="15"/>
        <end position="276"/>
    </location>
</feature>
<evidence type="ECO:0000259" key="1">
    <source>
        <dbReference type="Pfam" id="PF04909"/>
    </source>
</evidence>
<dbReference type="Proteomes" id="UP000054925">
    <property type="component" value="Unassembled WGS sequence"/>
</dbReference>
<keyword evidence="3" id="KW-1185">Reference proteome</keyword>
<organism evidence="2 3">
    <name type="scientific">Caballeronia terrestris</name>
    <dbReference type="NCBI Taxonomy" id="1226301"/>
    <lineage>
        <taxon>Bacteria</taxon>
        <taxon>Pseudomonadati</taxon>
        <taxon>Pseudomonadota</taxon>
        <taxon>Betaproteobacteria</taxon>
        <taxon>Burkholderiales</taxon>
        <taxon>Burkholderiaceae</taxon>
        <taxon>Caballeronia</taxon>
    </lineage>
</organism>
<dbReference type="PANTHER" id="PTHR35563:SF2">
    <property type="entry name" value="BARREL METAL-DEPENDENT HYDROLASE, PUTATIVE (AFU_ORTHOLOGUE AFUA_1G16240)-RELATED"/>
    <property type="match status" value="1"/>
</dbReference>
<dbReference type="InterPro" id="IPR052358">
    <property type="entry name" value="Aro_Compnd_Degr_Hydrolases"/>
</dbReference>
<keyword evidence="2" id="KW-0378">Hydrolase</keyword>
<dbReference type="PANTHER" id="PTHR35563">
    <property type="entry name" value="BARREL METAL-DEPENDENT HYDROLASE, PUTATIVE (AFU_ORTHOLOGUE AFUA_1G16240)-RELATED"/>
    <property type="match status" value="1"/>
</dbReference>
<dbReference type="Gene3D" id="3.20.20.140">
    <property type="entry name" value="Metal-dependent hydrolases"/>
    <property type="match status" value="1"/>
</dbReference>
<dbReference type="AlphaFoldDB" id="A0A158KPJ9"/>
<comment type="caution">
    <text evidence="2">The sequence shown here is derived from an EMBL/GenBank/DDBJ whole genome shotgun (WGS) entry which is preliminary data.</text>
</comment>
<dbReference type="OrthoDB" id="9787654at2"/>
<dbReference type="RefSeq" id="WP_087659980.1">
    <property type="nucleotide sequence ID" value="NZ_FCOL02000089.1"/>
</dbReference>
<dbReference type="InterPro" id="IPR032466">
    <property type="entry name" value="Metal_Hydrolase"/>
</dbReference>
<evidence type="ECO:0000313" key="3">
    <source>
        <dbReference type="Proteomes" id="UP000054925"/>
    </source>
</evidence>
<sequence length="295" mass="32658">MNNSALSAQPMSPYIDAHAHVFSRALPLADGRRYAPSYDATLDTYLTLLNEHNFGHAVLVQPSFLGTDNSYLLKALSEQPSRLRGVAVVSHEISDDELARMNEGGVTGIRLNLVGQPLPGVGAAPWTTFWRRLSDLGWHVELHRNASDLAPLIDSLLKADLPVVVDHFGRPDPDKGTRDPGFNDLLRFGASGRVWVKVSGAYRCTEPDSGFVRDATDRLLDNFGPERLMWGSDWPHTQFEHASDFGRTLSTLRDLTLEPAITDAILRSTPRAFYGFDKKPARDNAPATQTLQRTL</sequence>
<name>A0A158KPJ9_9BURK</name>
<proteinExistence type="predicted"/>